<feature type="region of interest" description="Disordered" evidence="1">
    <location>
        <begin position="117"/>
        <end position="140"/>
    </location>
</feature>
<reference evidence="3 4" key="1">
    <citation type="submission" date="2019-04" db="EMBL/GenBank/DDBJ databases">
        <title>Draft genome sequences of Streptomyces avermitilis ATCC 31267.</title>
        <authorList>
            <person name="Komaki H."/>
            <person name="Tamura T."/>
            <person name="Hosoyama A."/>
        </authorList>
    </citation>
    <scope>NUCLEOTIDE SEQUENCE [LARGE SCALE GENOMIC DNA]</scope>
    <source>
        <strain evidence="3 4">ATCC 31267</strain>
    </source>
</reference>
<comment type="caution">
    <text evidence="2">The sequence shown here is derived from an EMBL/GenBank/DDBJ whole genome shotgun (WGS) entry which is preliminary data.</text>
</comment>
<evidence type="ECO:0000313" key="5">
    <source>
        <dbReference type="Proteomes" id="UP000302139"/>
    </source>
</evidence>
<feature type="compositionally biased region" description="Basic and acidic residues" evidence="1">
    <location>
        <begin position="124"/>
        <end position="140"/>
    </location>
</feature>
<evidence type="ECO:0000313" key="4">
    <source>
        <dbReference type="Proteomes" id="UP000299211"/>
    </source>
</evidence>
<dbReference type="EMBL" id="BJHX01000001">
    <property type="protein sequence ID" value="GDY68958.1"/>
    <property type="molecule type" value="Genomic_DNA"/>
</dbReference>
<name>A0A4D4MAQ7_STRAX</name>
<dbReference type="AlphaFoldDB" id="A0A4D4MAQ7"/>
<protein>
    <submittedName>
        <fullName evidence="2">Uncharacterized protein</fullName>
    </submittedName>
</protein>
<proteinExistence type="predicted"/>
<dbReference type="EMBL" id="BJHY01000001">
    <property type="protein sequence ID" value="GDY70660.1"/>
    <property type="molecule type" value="Genomic_DNA"/>
</dbReference>
<gene>
    <name evidence="2" type="ORF">SAV14893_083510</name>
    <name evidence="3" type="ORF">SAV31267_001450</name>
</gene>
<evidence type="ECO:0000313" key="3">
    <source>
        <dbReference type="EMBL" id="GDY70660.1"/>
    </source>
</evidence>
<accession>A0A4D4MAQ7</accession>
<dbReference type="Proteomes" id="UP000302139">
    <property type="component" value="Unassembled WGS sequence"/>
</dbReference>
<organism evidence="2 5">
    <name type="scientific">Streptomyces avermitilis</name>
    <dbReference type="NCBI Taxonomy" id="33903"/>
    <lineage>
        <taxon>Bacteria</taxon>
        <taxon>Bacillati</taxon>
        <taxon>Actinomycetota</taxon>
        <taxon>Actinomycetes</taxon>
        <taxon>Kitasatosporales</taxon>
        <taxon>Streptomycetaceae</taxon>
        <taxon>Streptomyces</taxon>
    </lineage>
</organism>
<sequence>MDLIGDIAAIHIPLPTPGSVTPEECFPDVLDQALKDRQEYADSLDALCDGLKEDPLLVALGNARARKESAELEIRQLLAYAREFHGDRPYKLEPLAEASGMSVSGIRTAYKDSELDAVTLQVGRKPDSRRPRPATDKGRS</sequence>
<dbReference type="RefSeq" id="WP_037652694.1">
    <property type="nucleotide sequence ID" value="NZ_BAABTN010000134.1"/>
</dbReference>
<evidence type="ECO:0000313" key="2">
    <source>
        <dbReference type="EMBL" id="GDY68958.1"/>
    </source>
</evidence>
<dbReference type="Proteomes" id="UP000299211">
    <property type="component" value="Unassembled WGS sequence"/>
</dbReference>
<reference evidence="2 5" key="2">
    <citation type="submission" date="2019-04" db="EMBL/GenBank/DDBJ databases">
        <title>Draft genome sequences of Streptomyces avermitilis NBRC 14893.</title>
        <authorList>
            <person name="Komaki H."/>
            <person name="Tamura T."/>
            <person name="Hosoyama A."/>
        </authorList>
    </citation>
    <scope>NUCLEOTIDE SEQUENCE [LARGE SCALE GENOMIC DNA]</scope>
    <source>
        <strain evidence="2 5">NBRC 14893</strain>
    </source>
</reference>
<evidence type="ECO:0000256" key="1">
    <source>
        <dbReference type="SAM" id="MobiDB-lite"/>
    </source>
</evidence>